<dbReference type="Pfam" id="PF01728">
    <property type="entry name" value="FtsJ"/>
    <property type="match status" value="1"/>
</dbReference>
<dbReference type="CDD" id="cd02440">
    <property type="entry name" value="AdoMet_MTases"/>
    <property type="match status" value="1"/>
</dbReference>
<protein>
    <recommendedName>
        <fullName evidence="5">Ribosomal RNA large subunit methyltransferase E</fullName>
        <ecNumber evidence="5">2.1.1.166</ecNumber>
    </recommendedName>
    <alternativeName>
        <fullName evidence="5">23S rRNA Um2552 methyltransferase</fullName>
    </alternativeName>
    <alternativeName>
        <fullName evidence="5">rRNA (uridine-2'-O-)-methyltransferase</fullName>
    </alternativeName>
</protein>
<reference evidence="8" key="1">
    <citation type="journal article" date="2020" name="ISME J.">
        <title>Gammaproteobacteria mediating utilization of methyl-, sulfur- and petroleum organic compounds in deep ocean hydrothermal plumes.</title>
        <authorList>
            <person name="Zhou Z."/>
            <person name="Liu Y."/>
            <person name="Pan J."/>
            <person name="Cron B.R."/>
            <person name="Toner B.M."/>
            <person name="Anantharaman K."/>
            <person name="Breier J.A."/>
            <person name="Dick G.J."/>
            <person name="Li M."/>
        </authorList>
    </citation>
    <scope>NUCLEOTIDE SEQUENCE</scope>
    <source>
        <strain evidence="8">SZUA-1515</strain>
    </source>
</reference>
<keyword evidence="1 5" id="KW-0698">rRNA processing</keyword>
<dbReference type="Proteomes" id="UP000608579">
    <property type="component" value="Unassembled WGS sequence"/>
</dbReference>
<dbReference type="EC" id="2.1.1.166" evidence="5"/>
<dbReference type="HAMAP" id="MF_01547">
    <property type="entry name" value="RNA_methyltr_E"/>
    <property type="match status" value="1"/>
</dbReference>
<evidence type="ECO:0000259" key="7">
    <source>
        <dbReference type="Pfam" id="PF01728"/>
    </source>
</evidence>
<keyword evidence="2 5" id="KW-0489">Methyltransferase</keyword>
<comment type="similarity">
    <text evidence="5">Belongs to the class I-like SAM-binding methyltransferase superfamily. RNA methyltransferase RlmE family.</text>
</comment>
<dbReference type="PANTHER" id="PTHR10920:SF18">
    <property type="entry name" value="RRNA METHYLTRANSFERASE 2, MITOCHONDRIAL"/>
    <property type="match status" value="1"/>
</dbReference>
<dbReference type="AlphaFoldDB" id="A0A833EBS4"/>
<dbReference type="InterPro" id="IPR029063">
    <property type="entry name" value="SAM-dependent_MTases_sf"/>
</dbReference>
<keyword evidence="5" id="KW-0963">Cytoplasm</keyword>
<dbReference type="PANTHER" id="PTHR10920">
    <property type="entry name" value="RIBOSOMAL RNA METHYLTRANSFERASE"/>
    <property type="match status" value="1"/>
</dbReference>
<evidence type="ECO:0000313" key="8">
    <source>
        <dbReference type="EMBL" id="HIQ29569.1"/>
    </source>
</evidence>
<comment type="subcellular location">
    <subcellularLocation>
        <location evidence="5">Cytoplasm</location>
    </subcellularLocation>
</comment>
<feature type="active site" description="Proton acceptor" evidence="5 6">
    <location>
        <position position="159"/>
    </location>
</feature>
<evidence type="ECO:0000256" key="4">
    <source>
        <dbReference type="ARBA" id="ARBA00022691"/>
    </source>
</evidence>
<evidence type="ECO:0000256" key="1">
    <source>
        <dbReference type="ARBA" id="ARBA00022552"/>
    </source>
</evidence>
<dbReference type="InterPro" id="IPR002877">
    <property type="entry name" value="RNA_MeTrfase_FtsJ_dom"/>
</dbReference>
<dbReference type="InterPro" id="IPR015507">
    <property type="entry name" value="rRNA-MeTfrase_E"/>
</dbReference>
<name>A0A833EBS4_CALS0</name>
<evidence type="ECO:0000256" key="5">
    <source>
        <dbReference type="HAMAP-Rule" id="MF_01547"/>
    </source>
</evidence>
<evidence type="ECO:0000256" key="6">
    <source>
        <dbReference type="PIRSR" id="PIRSR005461-1"/>
    </source>
</evidence>
<dbReference type="GO" id="GO:0005737">
    <property type="term" value="C:cytoplasm"/>
    <property type="evidence" value="ECO:0007669"/>
    <property type="project" value="UniProtKB-SubCell"/>
</dbReference>
<evidence type="ECO:0000313" key="9">
    <source>
        <dbReference type="Proteomes" id="UP000608579"/>
    </source>
</evidence>
<dbReference type="Gene3D" id="3.40.50.150">
    <property type="entry name" value="Vaccinia Virus protein VP39"/>
    <property type="match status" value="1"/>
</dbReference>
<dbReference type="PIRSF" id="PIRSF005461">
    <property type="entry name" value="23S_rRNA_mtase"/>
    <property type="match status" value="1"/>
</dbReference>
<comment type="caution">
    <text evidence="8">The sequence shown here is derived from an EMBL/GenBank/DDBJ whole genome shotgun (WGS) entry which is preliminary data.</text>
</comment>
<comment type="caution">
    <text evidence="5">Lacks conserved residue(s) required for the propagation of feature annotation.</text>
</comment>
<evidence type="ECO:0000256" key="3">
    <source>
        <dbReference type="ARBA" id="ARBA00022679"/>
    </source>
</evidence>
<evidence type="ECO:0000256" key="2">
    <source>
        <dbReference type="ARBA" id="ARBA00022603"/>
    </source>
</evidence>
<dbReference type="GO" id="GO:0008650">
    <property type="term" value="F:rRNA (uridine-2'-O-)-methyltransferase activity"/>
    <property type="evidence" value="ECO:0007669"/>
    <property type="project" value="UniProtKB-UniRule"/>
</dbReference>
<dbReference type="InterPro" id="IPR050082">
    <property type="entry name" value="RNA_methyltr_RlmE"/>
</dbReference>
<gene>
    <name evidence="5" type="primary">rlmE</name>
    <name evidence="8" type="ORF">EYH45_03295</name>
</gene>
<keyword evidence="3 5" id="KW-0808">Transferase</keyword>
<comment type="function">
    <text evidence="5">Specifically methylates the uridine in position 2552 of 23S rRNA at the 2'-O position of the ribose in the fully assembled 50S ribosomal subunit.</text>
</comment>
<comment type="catalytic activity">
    <reaction evidence="5">
        <text>uridine(2552) in 23S rRNA + S-adenosyl-L-methionine = 2'-O-methyluridine(2552) in 23S rRNA + S-adenosyl-L-homocysteine + H(+)</text>
        <dbReference type="Rhea" id="RHEA:42720"/>
        <dbReference type="Rhea" id="RHEA-COMP:10202"/>
        <dbReference type="Rhea" id="RHEA-COMP:10203"/>
        <dbReference type="ChEBI" id="CHEBI:15378"/>
        <dbReference type="ChEBI" id="CHEBI:57856"/>
        <dbReference type="ChEBI" id="CHEBI:59789"/>
        <dbReference type="ChEBI" id="CHEBI:65315"/>
        <dbReference type="ChEBI" id="CHEBI:74478"/>
        <dbReference type="EC" id="2.1.1.166"/>
    </reaction>
</comment>
<proteinExistence type="inferred from homology"/>
<organism evidence="8 9">
    <name type="scientific">Caldiarchaeum subterraneum</name>
    <dbReference type="NCBI Taxonomy" id="311458"/>
    <lineage>
        <taxon>Archaea</taxon>
        <taxon>Nitrososphaerota</taxon>
        <taxon>Candidatus Caldarchaeales</taxon>
        <taxon>Candidatus Caldarchaeaceae</taxon>
        <taxon>Candidatus Caldarchaeum</taxon>
    </lineage>
</organism>
<sequence>MTKERWLQERRSDPYWRKAKEMGLPSRAAFKLMDIQKRYRVVREGDFVLDLGAAPGGMTAVASEYVGEKGLVVAVDREEVKVRDRKNVVCVNADVFAYNLHGVIMKASGNRMFDTIISDLSPRHSGDYDLLAVQQLDLLERTLEIASALLKRRGNLVVKAFEHPTLRQIENRMRRMFFQYYRYVPRASKKRSSEIFLIGLGYRGFYRPREASRGRV</sequence>
<accession>A0A833EBS4</accession>
<keyword evidence="4 5" id="KW-0949">S-adenosyl-L-methionine</keyword>
<feature type="domain" description="Ribosomal RNA methyltransferase FtsJ" evidence="7">
    <location>
        <begin position="26"/>
        <end position="202"/>
    </location>
</feature>
<dbReference type="EMBL" id="DQVM01000065">
    <property type="protein sequence ID" value="HIQ29569.1"/>
    <property type="molecule type" value="Genomic_DNA"/>
</dbReference>
<dbReference type="SUPFAM" id="SSF53335">
    <property type="entry name" value="S-adenosyl-L-methionine-dependent methyltransferases"/>
    <property type="match status" value="1"/>
</dbReference>